<accession>Q13NG8</accession>
<dbReference type="InterPro" id="IPR058136">
    <property type="entry name" value="AmpC"/>
</dbReference>
<proteinExistence type="evidence at protein level"/>
<dbReference type="STRING" id="266265.Bxe_B1593"/>
<dbReference type="EMBL" id="CP000271">
    <property type="protein sequence ID" value="ABE34371.1"/>
    <property type="molecule type" value="Genomic_DNA"/>
</dbReference>
<dbReference type="KEGG" id="bxe:Bxe_B1593"/>
<dbReference type="RefSeq" id="WP_011491699.1">
    <property type="nucleotide sequence ID" value="NC_007952.1"/>
</dbReference>
<evidence type="ECO:0000256" key="2">
    <source>
        <dbReference type="ARBA" id="ARBA00007840"/>
    </source>
</evidence>
<name>Q13NG8_PARXL</name>
<dbReference type="Pfam" id="PF00144">
    <property type="entry name" value="Beta-lactamase"/>
    <property type="match status" value="1"/>
</dbReference>
<dbReference type="InterPro" id="IPR001466">
    <property type="entry name" value="Beta-lactam-related"/>
</dbReference>
<feature type="signal peptide" evidence="7">
    <location>
        <begin position="1"/>
        <end position="25"/>
    </location>
</feature>
<dbReference type="GO" id="GO:0046677">
    <property type="term" value="P:response to antibiotic"/>
    <property type="evidence" value="ECO:0007669"/>
    <property type="project" value="UniProtKB-UniRule"/>
</dbReference>
<evidence type="ECO:0000256" key="5">
    <source>
        <dbReference type="ARBA" id="ARBA00023251"/>
    </source>
</evidence>
<dbReference type="Proteomes" id="UP000001817">
    <property type="component" value="Chromosome 2"/>
</dbReference>
<dbReference type="SUPFAM" id="SSF56601">
    <property type="entry name" value="beta-lactamase/transpeptidase-like"/>
    <property type="match status" value="1"/>
</dbReference>
<evidence type="ECO:0000256" key="6">
    <source>
        <dbReference type="RuleBase" id="RU361140"/>
    </source>
</evidence>
<dbReference type="SMR" id="Q13NG8"/>
<gene>
    <name evidence="9" type="ORF">Bxe_B1593</name>
</gene>
<keyword evidence="11" id="KW-0002">3D-structure</keyword>
<dbReference type="InterPro" id="IPR050491">
    <property type="entry name" value="AmpC-like"/>
</dbReference>
<dbReference type="GO" id="GO:0008800">
    <property type="term" value="F:beta-lactamase activity"/>
    <property type="evidence" value="ECO:0007669"/>
    <property type="project" value="UniProtKB-UniRule"/>
</dbReference>
<dbReference type="PANTHER" id="PTHR46825:SF8">
    <property type="entry name" value="BETA-LACTAMASE-RELATED"/>
    <property type="match status" value="1"/>
</dbReference>
<evidence type="ECO:0000313" key="9">
    <source>
        <dbReference type="EMBL" id="ABE34371.1"/>
    </source>
</evidence>
<keyword evidence="5 6" id="KW-0046">Antibiotic resistance</keyword>
<dbReference type="MEROPS" id="S12.006"/>
<dbReference type="GO" id="GO:0017001">
    <property type="term" value="P:antibiotic catabolic process"/>
    <property type="evidence" value="ECO:0007669"/>
    <property type="project" value="InterPro"/>
</dbReference>
<dbReference type="PANTHER" id="PTHR46825">
    <property type="entry name" value="D-ALANYL-D-ALANINE-CARBOXYPEPTIDASE/ENDOPEPTIDASE AMPH"/>
    <property type="match status" value="1"/>
</dbReference>
<evidence type="ECO:0000256" key="7">
    <source>
        <dbReference type="SAM" id="SignalP"/>
    </source>
</evidence>
<keyword evidence="4 6" id="KW-0378">Hydrolase</keyword>
<dbReference type="Gene3D" id="3.40.710.10">
    <property type="entry name" value="DD-peptidase/beta-lactamase superfamily"/>
    <property type="match status" value="1"/>
</dbReference>
<organism evidence="9 10">
    <name type="scientific">Paraburkholderia xenovorans (strain LB400)</name>
    <dbReference type="NCBI Taxonomy" id="266265"/>
    <lineage>
        <taxon>Bacteria</taxon>
        <taxon>Pseudomonadati</taxon>
        <taxon>Pseudomonadota</taxon>
        <taxon>Betaproteobacteria</taxon>
        <taxon>Burkholderiales</taxon>
        <taxon>Burkholderiaceae</taxon>
        <taxon>Paraburkholderia</taxon>
    </lineage>
</organism>
<dbReference type="InterPro" id="IPR001586">
    <property type="entry name" value="Beta-lactam_class-C_AS"/>
</dbReference>
<dbReference type="PATRIC" id="fig|266265.5.peg.6152"/>
<comment type="similarity">
    <text evidence="2 6">Belongs to the class-C beta-lactamase family.</text>
</comment>
<evidence type="ECO:0000256" key="4">
    <source>
        <dbReference type="ARBA" id="ARBA00022801"/>
    </source>
</evidence>
<feature type="disulfide bond" evidence="11">
    <location>
        <begin position="167"/>
        <end position="172"/>
    </location>
</feature>
<dbReference type="eggNOG" id="COG1680">
    <property type="taxonomic scope" value="Bacteria"/>
</dbReference>
<dbReference type="KEGG" id="bxb:DR64_6896"/>
<keyword evidence="10" id="KW-1185">Reference proteome</keyword>
<evidence type="ECO:0007829" key="11">
    <source>
        <dbReference type="PDB" id="8XY8"/>
    </source>
</evidence>
<dbReference type="EC" id="3.5.2.6" evidence="3 6"/>
<reference evidence="9 10" key="1">
    <citation type="journal article" date="2006" name="Proc. Natl. Acad. Sci. U.S.A.">
        <title>Burkholderia xenovorans LB400 harbors a multi-replicon, 9.73-Mbp genome shaped for versatility.</title>
        <authorList>
            <person name="Chain P.S."/>
            <person name="Denef V.J."/>
            <person name="Konstantinidis K.T."/>
            <person name="Vergez L.M."/>
            <person name="Agullo L."/>
            <person name="Reyes V.L."/>
            <person name="Hauser L."/>
            <person name="Cordova M."/>
            <person name="Gomez L."/>
            <person name="Gonzalez M."/>
            <person name="Land M."/>
            <person name="Lao V."/>
            <person name="Larimer F."/>
            <person name="LiPuma J.J."/>
            <person name="Mahenthiralingam E."/>
            <person name="Malfatti S.A."/>
            <person name="Marx C.J."/>
            <person name="Parnell J.J."/>
            <person name="Ramette A."/>
            <person name="Richardson P."/>
            <person name="Seeger M."/>
            <person name="Smith D."/>
            <person name="Spilker T."/>
            <person name="Sul W.J."/>
            <person name="Tsoi T.V."/>
            <person name="Ulrich L.E."/>
            <person name="Zhulin I.B."/>
            <person name="Tiedje J.M."/>
        </authorList>
    </citation>
    <scope>NUCLEOTIDE SEQUENCE [LARGE SCALE GENOMIC DNA]</scope>
    <source>
        <strain evidence="9 10">LB400</strain>
    </source>
</reference>
<evidence type="ECO:0000256" key="3">
    <source>
        <dbReference type="ARBA" id="ARBA00012865"/>
    </source>
</evidence>
<evidence type="ECO:0000313" key="10">
    <source>
        <dbReference type="Proteomes" id="UP000001817"/>
    </source>
</evidence>
<sequence>MKFKAQSLTATVVFALCATASMSRAADATQDGIQRTVDAAIRPLMAKDGIHGMAVGIVAGGKAYVYNYGVASAETGKPVTRDTLFELGSISKTFTATLASYAQVSGNLSLSDTTGKYLPVLQGSQFGNVKLINLGTHTPGGLPLQVPDEIHDNDELMQYFKAWRPSCVPGACRTYTNPGIGTLGLITAKSMGEDFTPLMEQRMFPALGLKNSYIDVPEARIPDYAQGYKKDGAPIRMAPGVLSAEAYGVKSTAADMTRFMQANMNLLPLDAKLQRAIMQTHTGYFKAGVLTQDLIWEQYAYPVALKTLLAGNSSAMALKATPAVEIKPPLAPRQDVWINKTGSTNGFGAYVAFVPEKQLGIVMLANKNFPNDERVSVAYKILTALAGAGVQ</sequence>
<protein>
    <recommendedName>
        <fullName evidence="3 6">Beta-lactamase</fullName>
        <ecNumber evidence="3 6">3.5.2.6</ecNumber>
    </recommendedName>
</protein>
<keyword evidence="7" id="KW-0732">Signal</keyword>
<feature type="chain" id="PRO_5004182630" description="Beta-lactamase" evidence="7">
    <location>
        <begin position="26"/>
        <end position="391"/>
    </location>
</feature>
<dbReference type="InterPro" id="IPR012338">
    <property type="entry name" value="Beta-lactam/transpept-like"/>
</dbReference>
<dbReference type="PDB" id="8XY8">
    <property type="method" value="X-ray"/>
    <property type="resolution" value="2.39 A"/>
    <property type="chains" value="A=1-391"/>
</dbReference>
<dbReference type="AlphaFoldDB" id="Q13NG8"/>
<dbReference type="PROSITE" id="PS00336">
    <property type="entry name" value="BETA_LACTAMASE_C"/>
    <property type="match status" value="1"/>
</dbReference>
<comment type="catalytic activity">
    <reaction evidence="1 6">
        <text>a beta-lactam + H2O = a substituted beta-amino acid</text>
        <dbReference type="Rhea" id="RHEA:20401"/>
        <dbReference type="ChEBI" id="CHEBI:15377"/>
        <dbReference type="ChEBI" id="CHEBI:35627"/>
        <dbReference type="ChEBI" id="CHEBI:140347"/>
        <dbReference type="EC" id="3.5.2.6"/>
    </reaction>
</comment>
<dbReference type="OrthoDB" id="5377431at2"/>
<evidence type="ECO:0000256" key="1">
    <source>
        <dbReference type="ARBA" id="ARBA00001526"/>
    </source>
</evidence>
<evidence type="ECO:0000259" key="8">
    <source>
        <dbReference type="Pfam" id="PF00144"/>
    </source>
</evidence>
<reference evidence="11" key="2">
    <citation type="submission" date="2024-01" db="PDB data bank">
        <title>Mechanism-Guided Protein Engineering of Paraburkholderia xenovorans Lactamase for the Green Synthesis of 2-(2-oxopyrrolidin-1-yl)-butanoic acid.</title>
        <authorList>
            <person name="Ma W.Z."/>
            <person name="Song W."/>
        </authorList>
    </citation>
    <scope>X-RAY CRYSTALLOGRAPHY (2.39 ANGSTROMS)</scope>
    <scope>DISULFIDE BONDS</scope>
</reference>
<feature type="domain" description="Beta-lactamase-related" evidence="8">
    <location>
        <begin position="37"/>
        <end position="384"/>
    </location>
</feature>
<dbReference type="NCBIfam" id="NF033085">
    <property type="entry name" value="bla_class_C"/>
    <property type="match status" value="1"/>
</dbReference>
<dbReference type="GO" id="GO:0030288">
    <property type="term" value="C:outer membrane-bounded periplasmic space"/>
    <property type="evidence" value="ECO:0007669"/>
    <property type="project" value="InterPro"/>
</dbReference>